<accession>M1X4U5</accession>
<evidence type="ECO:0000256" key="2">
    <source>
        <dbReference type="ARBA" id="ARBA00022553"/>
    </source>
</evidence>
<reference evidence="5" key="2">
    <citation type="submission" date="2016-01" db="EMBL/GenBank/DDBJ databases">
        <title>Diatom-associated endosymboitic cyanobacterium lacks core nitrogen metabolism enzymes.</title>
        <authorList>
            <person name="Hilton J.A."/>
            <person name="Foster R.A."/>
            <person name="Tripp H.J."/>
            <person name="Carter B.J."/>
            <person name="Zehr J.P."/>
            <person name="Villareal T.A."/>
        </authorList>
    </citation>
    <scope>NUCLEOTIDE SEQUENCE [LARGE SCALE GENOMIC DNA]</scope>
    <source>
        <strain evidence="5">HH01</strain>
    </source>
</reference>
<evidence type="ECO:0000259" key="3">
    <source>
        <dbReference type="Pfam" id="PF00109"/>
    </source>
</evidence>
<organism evidence="4 5">
    <name type="scientific">Richelia intracellularis HH01</name>
    <dbReference type="NCBI Taxonomy" id="1165094"/>
    <lineage>
        <taxon>Bacteria</taxon>
        <taxon>Bacillati</taxon>
        <taxon>Cyanobacteriota</taxon>
        <taxon>Cyanophyceae</taxon>
        <taxon>Nostocales</taxon>
        <taxon>Nostocaceae</taxon>
        <taxon>Richelia</taxon>
    </lineage>
</organism>
<dbReference type="InterPro" id="IPR014030">
    <property type="entry name" value="Ketoacyl_synth_N"/>
</dbReference>
<dbReference type="Pfam" id="PF00109">
    <property type="entry name" value="ketoacyl-synt"/>
    <property type="match status" value="1"/>
</dbReference>
<sequence length="120" mass="13960">MEKIAIIGFSCLFPDANNPQEFWQNLINNKDSISSITLQQMGMEPSMFYNHKKRTPDKIYSLKGAFIRNFEFNANGYNLPPLFLEQLDDTFKWSLYSAKQALQHSGYLEKPKTLKKQGLF</sequence>
<evidence type="ECO:0000256" key="1">
    <source>
        <dbReference type="ARBA" id="ARBA00022450"/>
    </source>
</evidence>
<dbReference type="GO" id="GO:0006633">
    <property type="term" value="P:fatty acid biosynthetic process"/>
    <property type="evidence" value="ECO:0007669"/>
    <property type="project" value="TreeGrafter"/>
</dbReference>
<dbReference type="EMBL" id="CAIY01000027">
    <property type="protein sequence ID" value="CCH66701.1"/>
    <property type="molecule type" value="Genomic_DNA"/>
</dbReference>
<dbReference type="InterPro" id="IPR050091">
    <property type="entry name" value="PKS_NRPS_Biosynth_Enz"/>
</dbReference>
<dbReference type="AlphaFoldDB" id="M1X4U5"/>
<dbReference type="STRING" id="1165094.RINTHH_5460"/>
<keyword evidence="5" id="KW-1185">Reference proteome</keyword>
<gene>
    <name evidence="4" type="ORF">RINTHH_5460</name>
</gene>
<dbReference type="GO" id="GO:0005886">
    <property type="term" value="C:plasma membrane"/>
    <property type="evidence" value="ECO:0007669"/>
    <property type="project" value="TreeGrafter"/>
</dbReference>
<keyword evidence="2" id="KW-0597">Phosphoprotein</keyword>
<proteinExistence type="predicted"/>
<feature type="domain" description="Beta-ketoacyl synthase-like N-terminal" evidence="3">
    <location>
        <begin position="1"/>
        <end position="110"/>
    </location>
</feature>
<evidence type="ECO:0000313" key="4">
    <source>
        <dbReference type="EMBL" id="CCH66701.1"/>
    </source>
</evidence>
<dbReference type="Gene3D" id="3.40.47.10">
    <property type="match status" value="1"/>
</dbReference>
<reference evidence="4 5" key="1">
    <citation type="submission" date="2012-05" db="EMBL/GenBank/DDBJ databases">
        <authorList>
            <person name="Hilton J."/>
        </authorList>
    </citation>
    <scope>NUCLEOTIDE SEQUENCE [LARGE SCALE GENOMIC DNA]</scope>
    <source>
        <strain evidence="4 5">HH01</strain>
    </source>
</reference>
<dbReference type="GO" id="GO:0005737">
    <property type="term" value="C:cytoplasm"/>
    <property type="evidence" value="ECO:0007669"/>
    <property type="project" value="TreeGrafter"/>
</dbReference>
<comment type="caution">
    <text evidence="4">The sequence shown here is derived from an EMBL/GenBank/DDBJ whole genome shotgun (WGS) entry which is preliminary data.</text>
</comment>
<dbReference type="Proteomes" id="UP000053051">
    <property type="component" value="Unassembled WGS sequence"/>
</dbReference>
<protein>
    <submittedName>
        <fullName evidence="4">Beta-ketoacyl synthase</fullName>
    </submittedName>
</protein>
<dbReference type="PANTHER" id="PTHR43775:SF37">
    <property type="entry name" value="SI:DKEY-61P9.11"/>
    <property type="match status" value="1"/>
</dbReference>
<dbReference type="SUPFAM" id="SSF53901">
    <property type="entry name" value="Thiolase-like"/>
    <property type="match status" value="1"/>
</dbReference>
<name>M1X4U5_9NOST</name>
<dbReference type="GO" id="GO:0004312">
    <property type="term" value="F:fatty acid synthase activity"/>
    <property type="evidence" value="ECO:0007669"/>
    <property type="project" value="TreeGrafter"/>
</dbReference>
<keyword evidence="1" id="KW-0596">Phosphopantetheine</keyword>
<dbReference type="InterPro" id="IPR016039">
    <property type="entry name" value="Thiolase-like"/>
</dbReference>
<dbReference type="PANTHER" id="PTHR43775">
    <property type="entry name" value="FATTY ACID SYNTHASE"/>
    <property type="match status" value="1"/>
</dbReference>
<dbReference type="GO" id="GO:0071770">
    <property type="term" value="P:DIM/DIP cell wall layer assembly"/>
    <property type="evidence" value="ECO:0007669"/>
    <property type="project" value="TreeGrafter"/>
</dbReference>
<evidence type="ECO:0000313" key="5">
    <source>
        <dbReference type="Proteomes" id="UP000053051"/>
    </source>
</evidence>